<evidence type="ECO:0000313" key="1">
    <source>
        <dbReference type="EMBL" id="BCD89289.1"/>
    </source>
</evidence>
<dbReference type="InterPro" id="IPR011257">
    <property type="entry name" value="DNA_glycosylase"/>
</dbReference>
<proteinExistence type="predicted"/>
<dbReference type="RefSeq" id="WP_021220029.1">
    <property type="nucleotide sequence ID" value="NZ_AP023081.1"/>
</dbReference>
<dbReference type="EMBL" id="AP023081">
    <property type="protein sequence ID" value="BCD89289.1"/>
    <property type="molecule type" value="Genomic_DNA"/>
</dbReference>
<evidence type="ECO:0008006" key="3">
    <source>
        <dbReference type="Google" id="ProtNLM"/>
    </source>
</evidence>
<accession>A0ABN6C2P9</accession>
<dbReference type="Gene3D" id="1.10.340.30">
    <property type="entry name" value="Hypothetical protein, domain 2"/>
    <property type="match status" value="1"/>
</dbReference>
<dbReference type="Proteomes" id="UP001064896">
    <property type="component" value="Chromosome"/>
</dbReference>
<reference evidence="1" key="1">
    <citation type="submission" date="2020-05" db="EMBL/GenBank/DDBJ databases">
        <title>Complete genome sequence of Pseudomonas sp. Sm006.</title>
        <authorList>
            <person name="Takeuchi K."/>
            <person name="Someya N."/>
        </authorList>
    </citation>
    <scope>NUCLEOTIDE SEQUENCE</scope>
    <source>
        <strain evidence="1">Sm006</strain>
    </source>
</reference>
<protein>
    <recommendedName>
        <fullName evidence="3">DNA methylase</fullName>
    </recommendedName>
</protein>
<keyword evidence="2" id="KW-1185">Reference proteome</keyword>
<gene>
    <name evidence="1" type="ORF">PSm6_56960</name>
</gene>
<sequence>MATQRITAHQLGLDQALARAEESALFKWLIASFLFGKPIQQAIAVQAYRVIVEEHGRDTPRKLGQCSHAELVRMLGQAHYVRYDNSTAERLLKLCGKLHDEYGDRLGTLVERSTDRAECEKRLLAFEGIGPKTVEIFMREAGPALFGRAARHG</sequence>
<organism evidence="1 2">
    <name type="scientific">Pseudomonas solani</name>
    <dbReference type="NCBI Taxonomy" id="2731552"/>
    <lineage>
        <taxon>Bacteria</taxon>
        <taxon>Pseudomonadati</taxon>
        <taxon>Pseudomonadota</taxon>
        <taxon>Gammaproteobacteria</taxon>
        <taxon>Pseudomonadales</taxon>
        <taxon>Pseudomonadaceae</taxon>
        <taxon>Pseudomonas</taxon>
    </lineage>
</organism>
<name>A0ABN6C2P9_9PSED</name>
<dbReference type="SUPFAM" id="SSF48150">
    <property type="entry name" value="DNA-glycosylase"/>
    <property type="match status" value="1"/>
</dbReference>
<evidence type="ECO:0000313" key="2">
    <source>
        <dbReference type="Proteomes" id="UP001064896"/>
    </source>
</evidence>